<evidence type="ECO:0000313" key="23">
    <source>
        <dbReference type="Proteomes" id="UP000504604"/>
    </source>
</evidence>
<feature type="region of interest" description="Disordered" evidence="18">
    <location>
        <begin position="646"/>
        <end position="677"/>
    </location>
</feature>
<dbReference type="PROSITE" id="PS50011">
    <property type="entry name" value="PROTEIN_KINASE_DOM"/>
    <property type="match status" value="2"/>
</dbReference>
<dbReference type="Pfam" id="PF01657">
    <property type="entry name" value="Stress-antifung"/>
    <property type="match status" value="4"/>
</dbReference>
<evidence type="ECO:0000256" key="3">
    <source>
        <dbReference type="ARBA" id="ARBA00022553"/>
    </source>
</evidence>
<feature type="domain" description="Gnk2-homologous" evidence="22">
    <location>
        <begin position="817"/>
        <end position="932"/>
    </location>
</feature>
<dbReference type="PANTHER" id="PTHR27002:SF1073">
    <property type="entry name" value="CYSTEINE-RICH RECEPTOR-LIKE PROTEIN KINASE 29"/>
    <property type="match status" value="1"/>
</dbReference>
<dbReference type="PROSITE" id="PS00107">
    <property type="entry name" value="PROTEIN_KINASE_ATP"/>
    <property type="match status" value="2"/>
</dbReference>
<dbReference type="InterPro" id="IPR038408">
    <property type="entry name" value="GNK2_sf"/>
</dbReference>
<evidence type="ECO:0000259" key="22">
    <source>
        <dbReference type="PROSITE" id="PS51473"/>
    </source>
</evidence>
<feature type="transmembrane region" description="Helical" evidence="19">
    <location>
        <begin position="962"/>
        <end position="983"/>
    </location>
</feature>
<feature type="signal peptide" evidence="20">
    <location>
        <begin position="1"/>
        <end position="25"/>
    </location>
</feature>
<keyword evidence="13" id="KW-0675">Receptor</keyword>
<dbReference type="InterPro" id="IPR000719">
    <property type="entry name" value="Prot_kinase_dom"/>
</dbReference>
<name>A0A8M8V647_SESIN</name>
<dbReference type="RefSeq" id="XP_020554072.1">
    <property type="nucleotide sequence ID" value="XM_020698413.1"/>
</dbReference>
<evidence type="ECO:0000256" key="15">
    <source>
        <dbReference type="ARBA" id="ARBA00047558"/>
    </source>
</evidence>
<dbReference type="PROSITE" id="PS51473">
    <property type="entry name" value="GNK2"/>
    <property type="match status" value="4"/>
</dbReference>
<dbReference type="FunFam" id="3.30.430.20:FF:000003">
    <property type="entry name" value="Cysteine-rich RLK (RECEPTOR-like protein kinase) 10"/>
    <property type="match status" value="2"/>
</dbReference>
<keyword evidence="23" id="KW-1185">Reference proteome</keyword>
<dbReference type="OrthoDB" id="4062651at2759"/>
<evidence type="ECO:0000259" key="21">
    <source>
        <dbReference type="PROSITE" id="PS50011"/>
    </source>
</evidence>
<comment type="subcellular location">
    <subcellularLocation>
        <location evidence="1">Membrane</location>
        <topology evidence="1">Single-pass membrane protein</topology>
    </subcellularLocation>
</comment>
<feature type="binding site" evidence="17">
    <location>
        <position position="371"/>
    </location>
    <ligand>
        <name>ATP</name>
        <dbReference type="ChEBI" id="CHEBI:30616"/>
    </ligand>
</feature>
<evidence type="ECO:0000256" key="14">
    <source>
        <dbReference type="ARBA" id="ARBA00023180"/>
    </source>
</evidence>
<dbReference type="InterPro" id="IPR017441">
    <property type="entry name" value="Protein_kinase_ATP_BS"/>
</dbReference>
<dbReference type="SMART" id="SM00220">
    <property type="entry name" value="S_TKc"/>
    <property type="match status" value="2"/>
</dbReference>
<dbReference type="CDD" id="cd23509">
    <property type="entry name" value="Gnk2-like"/>
    <property type="match status" value="4"/>
</dbReference>
<feature type="chain" id="PRO_5035427623" evidence="20">
    <location>
        <begin position="26"/>
        <end position="1345"/>
    </location>
</feature>
<dbReference type="FunFam" id="1.10.510.10:FF:000129">
    <property type="entry name" value="cysteine-rich receptor-like protein kinase 10"/>
    <property type="match status" value="2"/>
</dbReference>
<feature type="region of interest" description="Disordered" evidence="18">
    <location>
        <begin position="249"/>
        <end position="275"/>
    </location>
</feature>
<dbReference type="Proteomes" id="UP000504604">
    <property type="component" value="Linkage group LG12"/>
</dbReference>
<dbReference type="GO" id="GO:0005524">
    <property type="term" value="F:ATP binding"/>
    <property type="evidence" value="ECO:0007669"/>
    <property type="project" value="UniProtKB-UniRule"/>
</dbReference>
<gene>
    <name evidence="24" type="primary">LOC105175425</name>
</gene>
<keyword evidence="8 17" id="KW-0547">Nucleotide-binding</keyword>
<dbReference type="InterPro" id="IPR001245">
    <property type="entry name" value="Ser-Thr/Tyr_kinase_cat_dom"/>
</dbReference>
<dbReference type="KEGG" id="sind:105175425"/>
<sequence length="1345" mass="149540">MMSSQRMLLALVLLILANLLHLVQSQTSCLNNGNYTSNSTYKANLDAVLSSLPTNVDSNGFYNASVGQNPDRVNAVVLCRGDIQLDTCRECVRNATAELRTSCPNQKQAINWQELCMLRYSNEALVGILATGPGWYLWNMQNATSPDRFKQDLRTLLDSLRGEAAYGGPLRKVAARNISGPDFQTIFGLVQCTPDLSPDDCSSCLIGATAEIPICCDGKKGGRVLRPSCTLRFESDPFYNGTRLQELARQPEPPVMSPPGPGTPGGNTTQAVKDGGNSNTTTVIIIVVVSVVASVILAASIWIFLKKRKTQKPREDPETVDDISTPESLQFAFGTIRDATNNFSDNNKLGQGGFGTVYKGKLPNAQEIAVKRLSRNSGQGDLEFKTEVLLLARLQHRNLVRLLGFCLEGEEKVLVYEFVQNASLDLFIFDPIKKSYLDWERRYKIIGGIARGILYLHEDSRLRIIHRDLKASNVLLDGDMNPKIADFGMARLFGHDETQGNTSRIVGTYGYMAPEYAMHGQFSVKSDVFSFGVLVLEIISGQKNNCFRNGENVEDLLSFAWTNWREGTAANVVDPFLRSGAGSMQEMLRCIHIGLLCVQENASDRPTMASVVLMLNSFSLTLGVPSEPAFYAPSSYDSDVSLLQENNSRNHDHNSTQSDRSSRNDASITEFHDGRTDRPRVMNTGSWKLSVMLLFLINLVAFATAQDQNPYQCLNKGNYTSNSTYSANLNSLLSSLASSINETGFYSVSVGQNSDTVEAIVLCRADRTLDQCRSCVQDAAVEVVRSCPYQKGAILWYEFCMLRYSNLQSIYGIPTTTDPRIILRNTFSAESFLERFREDRRILMNDLRVQAAMNGGSSGKASGGFRNTSDIGTIYGLDNTIYGLVQCTPDLSPQECDDCLIQAGELRECCDNARGVRMLMPSCNLRYELYPFYNETRLRELHLLLLPPPPPPGRKGNKTRNIIIITVAIAVSVTLAACAAIYLSKRIKRRPRELLEDELAIDEISTVESLQYDFGKIRAATNDFSDANKLGKGGFGVVYWGKLLTGQEIAVKRLSKNSGQGNIEFKNEVLLVARLQHRNLVRLLGFSLEGTERLLIYEFVQNASLDQFIFDPIKCSRLDWERRYKIIEGIARGILYLHEDSRIRIIHRDLKASNVLLDGDMNPKIADFGMARLSRNDETQGNTDRIVGTYGYMAPEYAMHGQFSVKSDVFSFGVLVLEIISGQKNSYFRSGETLLSFVWKNWREGTAGNVVDLFLRSGSGSMNEVLRCIHIGLLCVQENASDRPTMGSVLRMLSSSSLTLAMPSQPTFYLSIQSHDSNVSMLSEIQPQSHHLSKNNISLSELYPR</sequence>
<keyword evidence="6 20" id="KW-0732">Signal</keyword>
<keyword evidence="7" id="KW-0677">Repeat</keyword>
<evidence type="ECO:0000256" key="11">
    <source>
        <dbReference type="ARBA" id="ARBA00022989"/>
    </source>
</evidence>
<dbReference type="GO" id="GO:0004674">
    <property type="term" value="F:protein serine/threonine kinase activity"/>
    <property type="evidence" value="ECO:0007669"/>
    <property type="project" value="UniProtKB-KW"/>
</dbReference>
<evidence type="ECO:0000256" key="5">
    <source>
        <dbReference type="ARBA" id="ARBA00022692"/>
    </source>
</evidence>
<feature type="domain" description="Protein kinase" evidence="21">
    <location>
        <begin position="343"/>
        <end position="619"/>
    </location>
</feature>
<feature type="domain" description="Gnk2-homologous" evidence="22">
    <location>
        <begin position="707"/>
        <end position="809"/>
    </location>
</feature>
<feature type="domain" description="Gnk2-homologous" evidence="22">
    <location>
        <begin position="131"/>
        <end position="238"/>
    </location>
</feature>
<evidence type="ECO:0000256" key="19">
    <source>
        <dbReference type="SAM" id="Phobius"/>
    </source>
</evidence>
<dbReference type="FunFam" id="3.30.200.20:FF:000142">
    <property type="entry name" value="Cysteine-rich receptor-like protein kinase 10"/>
    <property type="match status" value="2"/>
</dbReference>
<keyword evidence="2" id="KW-0723">Serine/threonine-protein kinase</keyword>
<keyword evidence="11 19" id="KW-1133">Transmembrane helix</keyword>
<dbReference type="Gene3D" id="1.10.510.10">
    <property type="entry name" value="Transferase(Phosphotransferase) domain 1"/>
    <property type="match status" value="2"/>
</dbReference>
<feature type="compositionally biased region" description="Pro residues" evidence="18">
    <location>
        <begin position="251"/>
        <end position="262"/>
    </location>
</feature>
<evidence type="ECO:0000256" key="2">
    <source>
        <dbReference type="ARBA" id="ARBA00022527"/>
    </source>
</evidence>
<dbReference type="InterPro" id="IPR011009">
    <property type="entry name" value="Kinase-like_dom_sf"/>
</dbReference>
<evidence type="ECO:0000256" key="10">
    <source>
        <dbReference type="ARBA" id="ARBA00022840"/>
    </source>
</evidence>
<keyword evidence="14" id="KW-0325">Glycoprotein</keyword>
<dbReference type="Pfam" id="PF07714">
    <property type="entry name" value="PK_Tyr_Ser-Thr"/>
    <property type="match status" value="2"/>
</dbReference>
<evidence type="ECO:0000256" key="13">
    <source>
        <dbReference type="ARBA" id="ARBA00023170"/>
    </source>
</evidence>
<dbReference type="FunFam" id="3.30.430.20:FF:000002">
    <property type="entry name" value="Cysteine-rich receptor-like protein kinase 10"/>
    <property type="match status" value="1"/>
</dbReference>
<evidence type="ECO:0000256" key="18">
    <source>
        <dbReference type="SAM" id="MobiDB-lite"/>
    </source>
</evidence>
<evidence type="ECO:0000256" key="1">
    <source>
        <dbReference type="ARBA" id="ARBA00004167"/>
    </source>
</evidence>
<evidence type="ECO:0000256" key="6">
    <source>
        <dbReference type="ARBA" id="ARBA00022729"/>
    </source>
</evidence>
<evidence type="ECO:0000256" key="17">
    <source>
        <dbReference type="PROSITE-ProRule" id="PRU10141"/>
    </source>
</evidence>
<dbReference type="CDD" id="cd14066">
    <property type="entry name" value="STKc_IRAK"/>
    <property type="match status" value="2"/>
</dbReference>
<evidence type="ECO:0000256" key="7">
    <source>
        <dbReference type="ARBA" id="ARBA00022737"/>
    </source>
</evidence>
<feature type="domain" description="Gnk2-homologous" evidence="22">
    <location>
        <begin position="23"/>
        <end position="125"/>
    </location>
</feature>
<accession>A0A8M8V647</accession>
<evidence type="ECO:0000256" key="20">
    <source>
        <dbReference type="SAM" id="SignalP"/>
    </source>
</evidence>
<keyword evidence="5 19" id="KW-0812">Transmembrane</keyword>
<evidence type="ECO:0000256" key="12">
    <source>
        <dbReference type="ARBA" id="ARBA00023136"/>
    </source>
</evidence>
<dbReference type="PANTHER" id="PTHR27002">
    <property type="entry name" value="RECEPTOR-LIKE SERINE/THREONINE-PROTEIN KINASE SD1-8"/>
    <property type="match status" value="1"/>
</dbReference>
<feature type="compositionally biased region" description="Polar residues" evidence="18">
    <location>
        <begin position="655"/>
        <end position="667"/>
    </location>
</feature>
<dbReference type="PROSITE" id="PS00108">
    <property type="entry name" value="PROTEIN_KINASE_ST"/>
    <property type="match status" value="2"/>
</dbReference>
<dbReference type="Gene3D" id="3.30.430.20">
    <property type="entry name" value="Gnk2 domain, C-X8-C-X2-C motif"/>
    <property type="match status" value="4"/>
</dbReference>
<proteinExistence type="predicted"/>
<evidence type="ECO:0000256" key="16">
    <source>
        <dbReference type="ARBA" id="ARBA00047951"/>
    </source>
</evidence>
<evidence type="ECO:0000256" key="9">
    <source>
        <dbReference type="ARBA" id="ARBA00022777"/>
    </source>
</evidence>
<feature type="domain" description="Protein kinase" evidence="21">
    <location>
        <begin position="1024"/>
        <end position="1308"/>
    </location>
</feature>
<keyword evidence="3" id="KW-0597">Phosphoprotein</keyword>
<dbReference type="GO" id="GO:0005886">
    <property type="term" value="C:plasma membrane"/>
    <property type="evidence" value="ECO:0007669"/>
    <property type="project" value="TreeGrafter"/>
</dbReference>
<feature type="transmembrane region" description="Helical" evidence="19">
    <location>
        <begin position="283"/>
        <end position="305"/>
    </location>
</feature>
<evidence type="ECO:0000256" key="8">
    <source>
        <dbReference type="ARBA" id="ARBA00022741"/>
    </source>
</evidence>
<evidence type="ECO:0000256" key="4">
    <source>
        <dbReference type="ARBA" id="ARBA00022679"/>
    </source>
</evidence>
<protein>
    <submittedName>
        <fullName evidence="24">Cysteine-rich receptor-like protein kinase 25</fullName>
    </submittedName>
</protein>
<feature type="binding site" evidence="17">
    <location>
        <position position="1052"/>
    </location>
    <ligand>
        <name>ATP</name>
        <dbReference type="ChEBI" id="CHEBI:30616"/>
    </ligand>
</feature>
<dbReference type="SUPFAM" id="SSF56112">
    <property type="entry name" value="Protein kinase-like (PK-like)"/>
    <property type="match status" value="2"/>
</dbReference>
<dbReference type="Gene3D" id="3.30.200.20">
    <property type="entry name" value="Phosphorylase Kinase, domain 1"/>
    <property type="match status" value="2"/>
</dbReference>
<keyword evidence="9" id="KW-0418">Kinase</keyword>
<reference evidence="24" key="1">
    <citation type="submission" date="2025-08" db="UniProtKB">
        <authorList>
            <consortium name="RefSeq"/>
        </authorList>
    </citation>
    <scope>IDENTIFICATION</scope>
</reference>
<keyword evidence="4" id="KW-0808">Transferase</keyword>
<dbReference type="InterPro" id="IPR002902">
    <property type="entry name" value="GNK2"/>
</dbReference>
<dbReference type="InterPro" id="IPR008271">
    <property type="entry name" value="Ser/Thr_kinase_AS"/>
</dbReference>
<keyword evidence="10 17" id="KW-0067">ATP-binding</keyword>
<comment type="catalytic activity">
    <reaction evidence="16">
        <text>L-threonyl-[protein] + ATP = O-phospho-L-threonyl-[protein] + ADP + H(+)</text>
        <dbReference type="Rhea" id="RHEA:46608"/>
        <dbReference type="Rhea" id="RHEA-COMP:11060"/>
        <dbReference type="Rhea" id="RHEA-COMP:11605"/>
        <dbReference type="ChEBI" id="CHEBI:15378"/>
        <dbReference type="ChEBI" id="CHEBI:30013"/>
        <dbReference type="ChEBI" id="CHEBI:30616"/>
        <dbReference type="ChEBI" id="CHEBI:61977"/>
        <dbReference type="ChEBI" id="CHEBI:456216"/>
    </reaction>
</comment>
<keyword evidence="12 19" id="KW-0472">Membrane</keyword>
<evidence type="ECO:0000313" key="24">
    <source>
        <dbReference type="RefSeq" id="XP_020554072.1"/>
    </source>
</evidence>
<dbReference type="GeneID" id="105175425"/>
<dbReference type="GO" id="GO:0006979">
    <property type="term" value="P:response to oxidative stress"/>
    <property type="evidence" value="ECO:0007669"/>
    <property type="project" value="UniProtKB-ARBA"/>
</dbReference>
<organism evidence="23 24">
    <name type="scientific">Sesamum indicum</name>
    <name type="common">Oriental sesame</name>
    <name type="synonym">Sesamum orientale</name>
    <dbReference type="NCBI Taxonomy" id="4182"/>
    <lineage>
        <taxon>Eukaryota</taxon>
        <taxon>Viridiplantae</taxon>
        <taxon>Streptophyta</taxon>
        <taxon>Embryophyta</taxon>
        <taxon>Tracheophyta</taxon>
        <taxon>Spermatophyta</taxon>
        <taxon>Magnoliopsida</taxon>
        <taxon>eudicotyledons</taxon>
        <taxon>Gunneridae</taxon>
        <taxon>Pentapetalae</taxon>
        <taxon>asterids</taxon>
        <taxon>lamiids</taxon>
        <taxon>Lamiales</taxon>
        <taxon>Pedaliaceae</taxon>
        <taxon>Sesamum</taxon>
    </lineage>
</organism>
<comment type="catalytic activity">
    <reaction evidence="15">
        <text>L-seryl-[protein] + ATP = O-phospho-L-seryl-[protein] + ADP + H(+)</text>
        <dbReference type="Rhea" id="RHEA:17989"/>
        <dbReference type="Rhea" id="RHEA-COMP:9863"/>
        <dbReference type="Rhea" id="RHEA-COMP:11604"/>
        <dbReference type="ChEBI" id="CHEBI:15378"/>
        <dbReference type="ChEBI" id="CHEBI:29999"/>
        <dbReference type="ChEBI" id="CHEBI:30616"/>
        <dbReference type="ChEBI" id="CHEBI:83421"/>
        <dbReference type="ChEBI" id="CHEBI:456216"/>
    </reaction>
</comment>